<protein>
    <submittedName>
        <fullName evidence="1">Uncharacterized protein</fullName>
    </submittedName>
</protein>
<dbReference type="EMBL" id="OX596109">
    <property type="protein sequence ID" value="CAI9703629.1"/>
    <property type="molecule type" value="Genomic_DNA"/>
</dbReference>
<dbReference type="Proteomes" id="UP001162501">
    <property type="component" value="Chromosome 25"/>
</dbReference>
<organism evidence="1 2">
    <name type="scientific">Rangifer tarandus platyrhynchus</name>
    <name type="common">Svalbard reindeer</name>
    <dbReference type="NCBI Taxonomy" id="3082113"/>
    <lineage>
        <taxon>Eukaryota</taxon>
        <taxon>Metazoa</taxon>
        <taxon>Chordata</taxon>
        <taxon>Craniata</taxon>
        <taxon>Vertebrata</taxon>
        <taxon>Euteleostomi</taxon>
        <taxon>Mammalia</taxon>
        <taxon>Eutheria</taxon>
        <taxon>Laurasiatheria</taxon>
        <taxon>Artiodactyla</taxon>
        <taxon>Ruminantia</taxon>
        <taxon>Pecora</taxon>
        <taxon>Cervidae</taxon>
        <taxon>Odocoileinae</taxon>
        <taxon>Rangifer</taxon>
    </lineage>
</organism>
<name>A0ACB0ET85_RANTA</name>
<proteinExistence type="predicted"/>
<gene>
    <name evidence="1" type="ORF">MRATA1EN3_LOCUS14842</name>
</gene>
<accession>A0ACB0ET85</accession>
<evidence type="ECO:0000313" key="2">
    <source>
        <dbReference type="Proteomes" id="UP001162501"/>
    </source>
</evidence>
<reference evidence="1" key="1">
    <citation type="submission" date="2023-05" db="EMBL/GenBank/DDBJ databases">
        <authorList>
            <consortium name="ELIXIR-Norway"/>
        </authorList>
    </citation>
    <scope>NUCLEOTIDE SEQUENCE</scope>
</reference>
<evidence type="ECO:0000313" key="1">
    <source>
        <dbReference type="EMBL" id="CAI9703629.1"/>
    </source>
</evidence>
<sequence length="70" mass="7968">MPVPLLMAAQPEQLNRSRLRQHQPGHPGQHLGHLIHETSDLFNQMNRLSKTKTLIQGSEDKPQQNHQVAC</sequence>